<evidence type="ECO:0000313" key="2">
    <source>
        <dbReference type="EMBL" id="POF44212.1"/>
    </source>
</evidence>
<dbReference type="GO" id="GO:0016787">
    <property type="term" value="F:hydrolase activity"/>
    <property type="evidence" value="ECO:0007669"/>
    <property type="project" value="UniProtKB-KW"/>
</dbReference>
<dbReference type="Gene3D" id="3.40.50.1820">
    <property type="entry name" value="alpha/beta hydrolase"/>
    <property type="match status" value="1"/>
</dbReference>
<dbReference type="PANTHER" id="PTHR37017">
    <property type="entry name" value="AB HYDROLASE-1 DOMAIN-CONTAINING PROTEIN-RELATED"/>
    <property type="match status" value="1"/>
</dbReference>
<dbReference type="RefSeq" id="WP_103393825.1">
    <property type="nucleotide sequence ID" value="NZ_MUJK01000001.1"/>
</dbReference>
<name>A0A2S3VWB3_9PSED</name>
<dbReference type="Proteomes" id="UP000237440">
    <property type="component" value="Unassembled WGS sequence"/>
</dbReference>
<dbReference type="InterPro" id="IPR000073">
    <property type="entry name" value="AB_hydrolase_1"/>
</dbReference>
<feature type="domain" description="AB hydrolase-1" evidence="1">
    <location>
        <begin position="4"/>
        <end position="237"/>
    </location>
</feature>
<dbReference type="EMBL" id="MUJK01000001">
    <property type="protein sequence ID" value="POF44212.1"/>
    <property type="molecule type" value="Genomic_DNA"/>
</dbReference>
<dbReference type="InterPro" id="IPR052897">
    <property type="entry name" value="Sec-Metab_Biosynth_Hydrolase"/>
</dbReference>
<gene>
    <name evidence="2" type="ORF">B0D71_05325</name>
</gene>
<keyword evidence="2" id="KW-0378">Hydrolase</keyword>
<dbReference type="InterPro" id="IPR029058">
    <property type="entry name" value="AB_hydrolase_fold"/>
</dbReference>
<reference evidence="3" key="1">
    <citation type="submission" date="2017-02" db="EMBL/GenBank/DDBJ databases">
        <authorList>
            <person name="Furmanczyk E.M."/>
        </authorList>
    </citation>
    <scope>NUCLEOTIDE SEQUENCE [LARGE SCALE GENOMIC DNA]</scope>
    <source>
        <strain evidence="3">AP3_22</strain>
    </source>
</reference>
<dbReference type="AlphaFoldDB" id="A0A2S3VWB3"/>
<dbReference type="PANTHER" id="PTHR37017:SF11">
    <property type="entry name" value="ESTERASE_LIPASE_THIOESTERASE DOMAIN-CONTAINING PROTEIN"/>
    <property type="match status" value="1"/>
</dbReference>
<sequence>MTDLVLLHGGNHGSWCWGPFVDALSQQPGGFERVITLDMPGCGKKRGRDVVSLRLDDVVEELNQDLRVLGVSQAVLLGHSIAGAVLPRMVLAAPQLFSHLVFLACALPDEGQSILQMLGSTLHGESPDHVGWPLDPVHSTPQAMAVAMFGQDLSPPTLEWLLGEVSQDTTPLCVATESISREGYAGMIPASYIITQRDNILPVDWQRRFAQRAGAGEVIEIDTAHEPFVSHPQLLAEVVRGFERAR</sequence>
<protein>
    <submittedName>
        <fullName evidence="2">Alpha/beta hydrolase</fullName>
    </submittedName>
</protein>
<evidence type="ECO:0000259" key="1">
    <source>
        <dbReference type="Pfam" id="PF12697"/>
    </source>
</evidence>
<dbReference type="OrthoDB" id="9773549at2"/>
<organism evidence="2 3">
    <name type="scientific">Pseudomonas laurylsulfativorans</name>
    <dbReference type="NCBI Taxonomy" id="1943631"/>
    <lineage>
        <taxon>Bacteria</taxon>
        <taxon>Pseudomonadati</taxon>
        <taxon>Pseudomonadota</taxon>
        <taxon>Gammaproteobacteria</taxon>
        <taxon>Pseudomonadales</taxon>
        <taxon>Pseudomonadaceae</taxon>
        <taxon>Pseudomonas</taxon>
    </lineage>
</organism>
<dbReference type="Pfam" id="PF12697">
    <property type="entry name" value="Abhydrolase_6"/>
    <property type="match status" value="1"/>
</dbReference>
<accession>A0A2S3VWB3</accession>
<dbReference type="SUPFAM" id="SSF53474">
    <property type="entry name" value="alpha/beta-Hydrolases"/>
    <property type="match status" value="1"/>
</dbReference>
<keyword evidence="3" id="KW-1185">Reference proteome</keyword>
<proteinExistence type="predicted"/>
<evidence type="ECO:0000313" key="3">
    <source>
        <dbReference type="Proteomes" id="UP000237440"/>
    </source>
</evidence>
<comment type="caution">
    <text evidence="2">The sequence shown here is derived from an EMBL/GenBank/DDBJ whole genome shotgun (WGS) entry which is preliminary data.</text>
</comment>